<dbReference type="AlphaFoldDB" id="A0AAN6WKS5"/>
<keyword evidence="3" id="KW-1185">Reference proteome</keyword>
<evidence type="ECO:0000313" key="2">
    <source>
        <dbReference type="EMBL" id="KAK4183076.1"/>
    </source>
</evidence>
<reference evidence="2" key="2">
    <citation type="submission" date="2023-05" db="EMBL/GenBank/DDBJ databases">
        <authorList>
            <consortium name="Lawrence Berkeley National Laboratory"/>
            <person name="Steindorff A."/>
            <person name="Hensen N."/>
            <person name="Bonometti L."/>
            <person name="Westerberg I."/>
            <person name="Brannstrom I.O."/>
            <person name="Guillou S."/>
            <person name="Cros-Aarteil S."/>
            <person name="Calhoun S."/>
            <person name="Haridas S."/>
            <person name="Kuo A."/>
            <person name="Mondo S."/>
            <person name="Pangilinan J."/>
            <person name="Riley R."/>
            <person name="Labutti K."/>
            <person name="Andreopoulos B."/>
            <person name="Lipzen A."/>
            <person name="Chen C."/>
            <person name="Yanf M."/>
            <person name="Daum C."/>
            <person name="Ng V."/>
            <person name="Clum A."/>
            <person name="Ohm R."/>
            <person name="Martin F."/>
            <person name="Silar P."/>
            <person name="Natvig D."/>
            <person name="Lalanne C."/>
            <person name="Gautier V."/>
            <person name="Ament-Velasquez S.L."/>
            <person name="Kruys A."/>
            <person name="Hutchinson M.I."/>
            <person name="Powell A.J."/>
            <person name="Barry K."/>
            <person name="Miller A.N."/>
            <person name="Grigoriev I.V."/>
            <person name="Debuchy R."/>
            <person name="Gladieux P."/>
            <person name="Thoren M.H."/>
            <person name="Johannesson H."/>
        </authorList>
    </citation>
    <scope>NUCLEOTIDE SEQUENCE</scope>
    <source>
        <strain evidence="2">PSN309</strain>
    </source>
</reference>
<dbReference type="Proteomes" id="UP001302126">
    <property type="component" value="Unassembled WGS sequence"/>
</dbReference>
<reference evidence="2" key="1">
    <citation type="journal article" date="2023" name="Mol. Phylogenet. Evol.">
        <title>Genome-scale phylogeny and comparative genomics of the fungal order Sordariales.</title>
        <authorList>
            <person name="Hensen N."/>
            <person name="Bonometti L."/>
            <person name="Westerberg I."/>
            <person name="Brannstrom I.O."/>
            <person name="Guillou S."/>
            <person name="Cros-Aarteil S."/>
            <person name="Calhoun S."/>
            <person name="Haridas S."/>
            <person name="Kuo A."/>
            <person name="Mondo S."/>
            <person name="Pangilinan J."/>
            <person name="Riley R."/>
            <person name="LaButti K."/>
            <person name="Andreopoulos B."/>
            <person name="Lipzen A."/>
            <person name="Chen C."/>
            <person name="Yan M."/>
            <person name="Daum C."/>
            <person name="Ng V."/>
            <person name="Clum A."/>
            <person name="Steindorff A."/>
            <person name="Ohm R.A."/>
            <person name="Martin F."/>
            <person name="Silar P."/>
            <person name="Natvig D.O."/>
            <person name="Lalanne C."/>
            <person name="Gautier V."/>
            <person name="Ament-Velasquez S.L."/>
            <person name="Kruys A."/>
            <person name="Hutchinson M.I."/>
            <person name="Powell A.J."/>
            <person name="Barry K."/>
            <person name="Miller A.N."/>
            <person name="Grigoriev I.V."/>
            <person name="Debuchy R."/>
            <person name="Gladieux P."/>
            <person name="Hiltunen Thoren M."/>
            <person name="Johannesson H."/>
        </authorList>
    </citation>
    <scope>NUCLEOTIDE SEQUENCE</scope>
    <source>
        <strain evidence="2">PSN309</strain>
    </source>
</reference>
<feature type="compositionally biased region" description="Polar residues" evidence="1">
    <location>
        <begin position="134"/>
        <end position="157"/>
    </location>
</feature>
<gene>
    <name evidence="2" type="ORF">QBC35DRAFT_130518</name>
</gene>
<evidence type="ECO:0000256" key="1">
    <source>
        <dbReference type="SAM" id="MobiDB-lite"/>
    </source>
</evidence>
<organism evidence="2 3">
    <name type="scientific">Podospora australis</name>
    <dbReference type="NCBI Taxonomy" id="1536484"/>
    <lineage>
        <taxon>Eukaryota</taxon>
        <taxon>Fungi</taxon>
        <taxon>Dikarya</taxon>
        <taxon>Ascomycota</taxon>
        <taxon>Pezizomycotina</taxon>
        <taxon>Sordariomycetes</taxon>
        <taxon>Sordariomycetidae</taxon>
        <taxon>Sordariales</taxon>
        <taxon>Podosporaceae</taxon>
        <taxon>Podospora</taxon>
    </lineage>
</organism>
<feature type="region of interest" description="Disordered" evidence="1">
    <location>
        <begin position="132"/>
        <end position="167"/>
    </location>
</feature>
<sequence>MEYYRLVSSQPHCASNRHVQQLIKCAYPRLTDPNDFLAIEAIWPRLFFSQRRLAKYFFGRSDAVSPMSLTSRYKPAEHSWEPAPPPVQPASAQTSLRTMSPTTAYMTYPSAYLNAQAVSATDDVTVRVRREPASLTSRDTAGYANHTTGYTNAQASSGTGGNDRVEIPALTNDDEEDDDHEEGVPGESAALDDLLSCGCEDCKYQRDKVANTTAWATKSALLREDSVGARLLLPILIYLGKLHLIHPIIKTPGLDPHSVIASFNSGSKQLESLFQSATEQQLFKSAYYNSFEMFKPRIFKVQPNGLCPEYYFPDNCRFPFYGETLLSRGSFGTVYKSAFCQNTSTIL</sequence>
<protein>
    <submittedName>
        <fullName evidence="2">Uncharacterized protein</fullName>
    </submittedName>
</protein>
<name>A0AAN6WKS5_9PEZI</name>
<comment type="caution">
    <text evidence="2">The sequence shown here is derived from an EMBL/GenBank/DDBJ whole genome shotgun (WGS) entry which is preliminary data.</text>
</comment>
<dbReference type="EMBL" id="MU864580">
    <property type="protein sequence ID" value="KAK4183076.1"/>
    <property type="molecule type" value="Genomic_DNA"/>
</dbReference>
<evidence type="ECO:0000313" key="3">
    <source>
        <dbReference type="Proteomes" id="UP001302126"/>
    </source>
</evidence>
<accession>A0AAN6WKS5</accession>
<proteinExistence type="predicted"/>